<sequence>MNTITALLGTLLLMCSSVCHALPDTLASFPEISGTIKEIKKGELCTAVRIELGDATARKVARQIHGALKRKTYYPFKSFRQPGRDEALLLFTGKELEPFKVGDSIVVRGYAIIADLEASRRGLPTCTKIERK</sequence>
<evidence type="ECO:0000256" key="1">
    <source>
        <dbReference type="SAM" id="SignalP"/>
    </source>
</evidence>
<evidence type="ECO:0000313" key="3">
    <source>
        <dbReference type="Proteomes" id="UP000603141"/>
    </source>
</evidence>
<evidence type="ECO:0000313" key="2">
    <source>
        <dbReference type="EMBL" id="MBK1884905.1"/>
    </source>
</evidence>
<keyword evidence="3" id="KW-1185">Reference proteome</keyword>
<dbReference type="AlphaFoldDB" id="A0A934S898"/>
<accession>A0A934S898</accession>
<dbReference type="Proteomes" id="UP000603141">
    <property type="component" value="Unassembled WGS sequence"/>
</dbReference>
<dbReference type="EMBL" id="JAENIJ010000190">
    <property type="protein sequence ID" value="MBK1884905.1"/>
    <property type="molecule type" value="Genomic_DNA"/>
</dbReference>
<proteinExistence type="predicted"/>
<protein>
    <recommendedName>
        <fullName evidence="4">Nuclease</fullName>
    </recommendedName>
</protein>
<feature type="chain" id="PRO_5037436221" description="Nuclease" evidence="1">
    <location>
        <begin position="22"/>
        <end position="132"/>
    </location>
</feature>
<comment type="caution">
    <text evidence="2">The sequence shown here is derived from an EMBL/GenBank/DDBJ whole genome shotgun (WGS) entry which is preliminary data.</text>
</comment>
<name>A0A934S898_9BACT</name>
<evidence type="ECO:0008006" key="4">
    <source>
        <dbReference type="Google" id="ProtNLM"/>
    </source>
</evidence>
<feature type="signal peptide" evidence="1">
    <location>
        <begin position="1"/>
        <end position="21"/>
    </location>
</feature>
<organism evidence="2 3">
    <name type="scientific">Luteolibacter pohnpeiensis</name>
    <dbReference type="NCBI Taxonomy" id="454153"/>
    <lineage>
        <taxon>Bacteria</taxon>
        <taxon>Pseudomonadati</taxon>
        <taxon>Verrucomicrobiota</taxon>
        <taxon>Verrucomicrobiia</taxon>
        <taxon>Verrucomicrobiales</taxon>
        <taxon>Verrucomicrobiaceae</taxon>
        <taxon>Luteolibacter</taxon>
    </lineage>
</organism>
<reference evidence="2" key="1">
    <citation type="submission" date="2021-01" db="EMBL/GenBank/DDBJ databases">
        <title>Modified the classification status of verrucomicrobia.</title>
        <authorList>
            <person name="Feng X."/>
        </authorList>
    </citation>
    <scope>NUCLEOTIDE SEQUENCE</scope>
    <source>
        <strain evidence="2">KCTC 22041</strain>
    </source>
</reference>
<dbReference type="RefSeq" id="WP_200274505.1">
    <property type="nucleotide sequence ID" value="NZ_JAENIJ010000190.1"/>
</dbReference>
<keyword evidence="1" id="KW-0732">Signal</keyword>
<gene>
    <name evidence="2" type="ORF">JIN85_21015</name>
</gene>